<dbReference type="PROSITE" id="PS00107">
    <property type="entry name" value="PROTEIN_KINASE_ATP"/>
    <property type="match status" value="1"/>
</dbReference>
<dbReference type="AlphaFoldDB" id="A0A2A9MC70"/>
<evidence type="ECO:0000259" key="9">
    <source>
        <dbReference type="PROSITE" id="PS50011"/>
    </source>
</evidence>
<dbReference type="GO" id="GO:0004674">
    <property type="term" value="F:protein serine/threonine kinase activity"/>
    <property type="evidence" value="ECO:0007669"/>
    <property type="project" value="UniProtKB-KW"/>
</dbReference>
<dbReference type="GeneID" id="40313388"/>
<keyword evidence="6 7" id="KW-0067">ATP-binding</keyword>
<evidence type="ECO:0000313" key="10">
    <source>
        <dbReference type="EMBL" id="PFH33263.1"/>
    </source>
</evidence>
<feature type="domain" description="Protein kinase" evidence="9">
    <location>
        <begin position="225"/>
        <end position="533"/>
    </location>
</feature>
<dbReference type="STRING" id="94643.A0A2A9MC70"/>
<dbReference type="InterPro" id="IPR000719">
    <property type="entry name" value="Prot_kinase_dom"/>
</dbReference>
<evidence type="ECO:0000256" key="7">
    <source>
        <dbReference type="PROSITE-ProRule" id="PRU10141"/>
    </source>
</evidence>
<dbReference type="PANTHER" id="PTHR24351">
    <property type="entry name" value="RIBOSOMAL PROTEIN S6 KINASE"/>
    <property type="match status" value="1"/>
</dbReference>
<dbReference type="SMART" id="SM00220">
    <property type="entry name" value="S_TKc"/>
    <property type="match status" value="1"/>
</dbReference>
<keyword evidence="11" id="KW-1185">Reference proteome</keyword>
<dbReference type="GO" id="GO:0005524">
    <property type="term" value="F:ATP binding"/>
    <property type="evidence" value="ECO:0007669"/>
    <property type="project" value="UniProtKB-UniRule"/>
</dbReference>
<dbReference type="VEuPathDB" id="ToxoDB:BESB_084620"/>
<keyword evidence="5" id="KW-0418">Kinase</keyword>
<dbReference type="EMBL" id="NWUJ01000009">
    <property type="protein sequence ID" value="PFH33263.1"/>
    <property type="molecule type" value="Genomic_DNA"/>
</dbReference>
<dbReference type="InterPro" id="IPR011009">
    <property type="entry name" value="Kinase-like_dom_sf"/>
</dbReference>
<accession>A0A2A9MC70</accession>
<dbReference type="OrthoDB" id="4062651at2759"/>
<evidence type="ECO:0000256" key="1">
    <source>
        <dbReference type="ARBA" id="ARBA00022527"/>
    </source>
</evidence>
<proteinExistence type="predicted"/>
<protein>
    <recommendedName>
        <fullName evidence="9">Protein kinase domain-containing protein</fullName>
    </recommendedName>
</protein>
<dbReference type="Pfam" id="PF00069">
    <property type="entry name" value="Pkinase"/>
    <property type="match status" value="1"/>
</dbReference>
<dbReference type="PROSITE" id="PS00108">
    <property type="entry name" value="PROTEIN_KINASE_ST"/>
    <property type="match status" value="1"/>
</dbReference>
<dbReference type="SUPFAM" id="SSF56112">
    <property type="entry name" value="Protein kinase-like (PK-like)"/>
    <property type="match status" value="1"/>
</dbReference>
<feature type="binding site" evidence="7">
    <location>
        <position position="253"/>
    </location>
    <ligand>
        <name>ATP</name>
        <dbReference type="ChEBI" id="CHEBI:30616"/>
    </ligand>
</feature>
<keyword evidence="4 7" id="KW-0547">Nucleotide-binding</keyword>
<reference evidence="10 11" key="1">
    <citation type="submission" date="2017-09" db="EMBL/GenBank/DDBJ databases">
        <title>Genome sequencing of Besnoitia besnoiti strain Bb-Ger1.</title>
        <authorList>
            <person name="Schares G."/>
            <person name="Venepally P."/>
            <person name="Lorenzi H.A."/>
        </authorList>
    </citation>
    <scope>NUCLEOTIDE SEQUENCE [LARGE SCALE GENOMIC DNA]</scope>
    <source>
        <strain evidence="10 11">Bb-Ger1</strain>
    </source>
</reference>
<keyword evidence="3" id="KW-0808">Transferase</keyword>
<feature type="compositionally biased region" description="Polar residues" evidence="8">
    <location>
        <begin position="142"/>
        <end position="158"/>
    </location>
</feature>
<organism evidence="10 11">
    <name type="scientific">Besnoitia besnoiti</name>
    <name type="common">Apicomplexan protozoan</name>
    <dbReference type="NCBI Taxonomy" id="94643"/>
    <lineage>
        <taxon>Eukaryota</taxon>
        <taxon>Sar</taxon>
        <taxon>Alveolata</taxon>
        <taxon>Apicomplexa</taxon>
        <taxon>Conoidasida</taxon>
        <taxon>Coccidia</taxon>
        <taxon>Eucoccidiorida</taxon>
        <taxon>Eimeriorina</taxon>
        <taxon>Sarcocystidae</taxon>
        <taxon>Besnoitia</taxon>
    </lineage>
</organism>
<evidence type="ECO:0000313" key="11">
    <source>
        <dbReference type="Proteomes" id="UP000224006"/>
    </source>
</evidence>
<feature type="region of interest" description="Disordered" evidence="8">
    <location>
        <begin position="124"/>
        <end position="158"/>
    </location>
</feature>
<name>A0A2A9MC70_BESBE</name>
<keyword evidence="2" id="KW-0597">Phosphoprotein</keyword>
<evidence type="ECO:0000256" key="5">
    <source>
        <dbReference type="ARBA" id="ARBA00022777"/>
    </source>
</evidence>
<evidence type="ECO:0000256" key="8">
    <source>
        <dbReference type="SAM" id="MobiDB-lite"/>
    </source>
</evidence>
<dbReference type="RefSeq" id="XP_029217272.1">
    <property type="nucleotide sequence ID" value="XM_029366812.1"/>
</dbReference>
<gene>
    <name evidence="10" type="ORF">BESB_084620</name>
</gene>
<evidence type="ECO:0000256" key="4">
    <source>
        <dbReference type="ARBA" id="ARBA00022741"/>
    </source>
</evidence>
<dbReference type="Gene3D" id="1.10.510.10">
    <property type="entry name" value="Transferase(Phosphotransferase) domain 1"/>
    <property type="match status" value="1"/>
</dbReference>
<dbReference type="PROSITE" id="PS50011">
    <property type="entry name" value="PROTEIN_KINASE_DOM"/>
    <property type="match status" value="1"/>
</dbReference>
<dbReference type="InterPro" id="IPR008271">
    <property type="entry name" value="Ser/Thr_kinase_AS"/>
</dbReference>
<evidence type="ECO:0000256" key="3">
    <source>
        <dbReference type="ARBA" id="ARBA00022679"/>
    </source>
</evidence>
<comment type="caution">
    <text evidence="10">The sequence shown here is derived from an EMBL/GenBank/DDBJ whole genome shotgun (WGS) entry which is preliminary data.</text>
</comment>
<dbReference type="KEGG" id="bbes:BESB_084620"/>
<dbReference type="InterPro" id="IPR017441">
    <property type="entry name" value="Protein_kinase_ATP_BS"/>
</dbReference>
<evidence type="ECO:0000256" key="6">
    <source>
        <dbReference type="ARBA" id="ARBA00022840"/>
    </source>
</evidence>
<keyword evidence="1" id="KW-0723">Serine/threonine-protein kinase</keyword>
<dbReference type="Proteomes" id="UP000224006">
    <property type="component" value="Chromosome VIII"/>
</dbReference>
<sequence>MTLKVPCSSVSGLIEAAPPARPELVPSEHPSVTIDARSYKETASCCGKERPLAGTPIVPRSSISFPGTLLVLGQHVREKARHALRFVASSGVKHSRRSSQDTIQRPLASDMGKSLLTCLKDYAETSPLGPSHEDDGDEGTVGASTATERTTNVRGQNRGNALRMVDLRPNERSMETLAAAARLVDTDATTRYFHPSLTGALDELLPEGHEFSVKVSWPSSQVIHFKRGIILGYGGFSIVFEAAQETKPDVAMKILRADSHGDSGTPAEYMADAVEAAELRVLTLFDTSLSTEALFECYGLVLPKYSGRLYKVGSVDVPTVAFPSDELRLLYTVALAYPLALCDMNKMVREVTVPLDALVWAVGRMVQRVAGLHSLGVVHGDIKLQNFLVSRGGDILLSDFGNAVRSENGRGCQMLGTTRYLDPQTMEATFGYGGHAGEKSIDCTEARDAWALGVSIYLMMCNAWPIGMETDRSSELPDTVIEASRAEAPISFDRCPEAVQTEFDDVKSLVLRFLDYDAGTRLLPRQALETFFMLR</sequence>
<evidence type="ECO:0000256" key="2">
    <source>
        <dbReference type="ARBA" id="ARBA00022553"/>
    </source>
</evidence>